<dbReference type="InterPro" id="IPR001876">
    <property type="entry name" value="Znf_RanBP2"/>
</dbReference>
<evidence type="ECO:0000256" key="7">
    <source>
        <dbReference type="ARBA" id="ARBA00022801"/>
    </source>
</evidence>
<feature type="region of interest" description="Disordered" evidence="12">
    <location>
        <begin position="237"/>
        <end position="270"/>
    </location>
</feature>
<evidence type="ECO:0000256" key="5">
    <source>
        <dbReference type="ARBA" id="ARBA00022737"/>
    </source>
</evidence>
<feature type="active site" evidence="10 11">
    <location>
        <position position="639"/>
    </location>
</feature>
<comment type="similarity">
    <text evidence="1">Belongs to the peptidase C2 family.</text>
</comment>
<evidence type="ECO:0000256" key="12">
    <source>
        <dbReference type="SAM" id="MobiDB-lite"/>
    </source>
</evidence>
<feature type="domain" description="Calpain catalytic" evidence="13">
    <location>
        <begin position="396"/>
        <end position="722"/>
    </location>
</feature>
<comment type="caution">
    <text evidence="15">The sequence shown here is derived from an EMBL/GenBank/DDBJ whole genome shotgun (WGS) entry which is preliminary data.</text>
</comment>
<gene>
    <name evidence="14" type="ORF">QYT958_LOCUS15590</name>
    <name evidence="15" type="ORF">TOA249_LOCUS24187</name>
</gene>
<dbReference type="Proteomes" id="UP000663848">
    <property type="component" value="Unassembled WGS sequence"/>
</dbReference>
<evidence type="ECO:0000259" key="13">
    <source>
        <dbReference type="PROSITE" id="PS50203"/>
    </source>
</evidence>
<dbReference type="AlphaFoldDB" id="A0A821Q5K9"/>
<keyword evidence="3 11" id="KW-0645">Protease</keyword>
<dbReference type="PRINTS" id="PR00704">
    <property type="entry name" value="CALPAIN"/>
</dbReference>
<feature type="active site" evidence="10 11">
    <location>
        <position position="661"/>
    </location>
</feature>
<evidence type="ECO:0000256" key="9">
    <source>
        <dbReference type="ARBA" id="ARBA00022833"/>
    </source>
</evidence>
<reference evidence="15" key="1">
    <citation type="submission" date="2021-02" db="EMBL/GenBank/DDBJ databases">
        <authorList>
            <person name="Nowell W R."/>
        </authorList>
    </citation>
    <scope>NUCLEOTIDE SEQUENCE</scope>
</reference>
<dbReference type="CDD" id="cd00044">
    <property type="entry name" value="CysPc"/>
    <property type="match status" value="1"/>
</dbReference>
<dbReference type="InterPro" id="IPR038765">
    <property type="entry name" value="Papain-like_cys_pep_sf"/>
</dbReference>
<evidence type="ECO:0000256" key="11">
    <source>
        <dbReference type="PROSITE-ProRule" id="PRU00239"/>
    </source>
</evidence>
<dbReference type="GO" id="GO:0005737">
    <property type="term" value="C:cytoplasm"/>
    <property type="evidence" value="ECO:0007669"/>
    <property type="project" value="TreeGrafter"/>
</dbReference>
<accession>A0A821Q5K9</accession>
<sequence>MTSKLQGLSIGKMSMNFTYLDVNQWEQLISQHIPYLSKFQFEYYEKMPRHVLNSSILSSQSIQLIISNIDERDYDILLNDYIKSIIISTSITCLTINSSMISCVLTELLEILHNLDSLTISYSSRLLKLHGCSQQSKHHNLSTTMNITKVNRCYVTKIEQVDFILKFCPHIQYLQVECTNDIELSSLIRFIFIENNAYIKDLVSLCLWIWKYESFFYDDLSEKTEMEETPILLQYHENSRTDSSHKGKNDKEENMRKTNKTHRSNSFNELDSNEERNISINSSVFQRPWYCRLCQTLNQIDTPSCSCCGSNKVNVYIPIRNHINKTTIQNNSLPSNNNPVTYRHQNSNDHVNNENILEDNIYRRSVLITHKRQADEHIASKTFEKLLNSLTLSDRQFEDETFPASSQSLFINGNSLSQSTLAFLPDQQTDVSSNHHIHWLRPDQINPPEWNENLKKQWTVFRNPKPNDVLQGALGDCWFITALSVLAEEPEYLMKVLITKEYNHQGIYYVRLCKDGEWTQIVVDDRLPCTLNKRLAYSQARRKQLWVPLIEKALAKLNGSYESIIAGRCCEGLSTVTGSPCDTLILGRTNNPDDKNVDLDKLWMKLLRAHSQRFLMCAMCSNNRIAKQEFKNCGLLNIHAYSLQDVKQSNDGKYRLIKLRNPWGGKYTWIGDWSDDCLLWNENPDLHRELLKEKRSKRDGVFWMPFESFVKYFECVDICKIRPDWYEVRDSGNFYPEQGMMQAYYLHIKTATELDITLHRKISKNLRIQRSDVSLCVAIVNMEEKAHGSYRICTIPIISQLGQHKFVSTDGNLQPGNYIILPFLFNPVNKHVDSTEFNIAVHSSHSIDLERRKIPLRIQREFLIKLCIIYGEPVVKENRTENELNDGVKIYELKKYWDGLILLVENRNLNQNLHFHFRCTLSQNACMSRKDSHHQLYDVIPSMHRQIIVTISRKNSSHSITIGHDFQYDLSSQNFIKNSQVNKQTHSPIIDESIFSEDIHLPQPISNVKIR</sequence>
<dbReference type="Gene3D" id="3.90.70.10">
    <property type="entry name" value="Cysteine proteinases"/>
    <property type="match status" value="1"/>
</dbReference>
<dbReference type="PANTHER" id="PTHR10183">
    <property type="entry name" value="CALPAIN"/>
    <property type="match status" value="1"/>
</dbReference>
<evidence type="ECO:0000256" key="3">
    <source>
        <dbReference type="ARBA" id="ARBA00022670"/>
    </source>
</evidence>
<evidence type="ECO:0000256" key="1">
    <source>
        <dbReference type="ARBA" id="ARBA00007623"/>
    </source>
</evidence>
<dbReference type="InterPro" id="IPR001300">
    <property type="entry name" value="Peptidase_C2_calpain_cat"/>
</dbReference>
<dbReference type="SUPFAM" id="SSF54001">
    <property type="entry name" value="Cysteine proteinases"/>
    <property type="match status" value="1"/>
</dbReference>
<dbReference type="InterPro" id="IPR000169">
    <property type="entry name" value="Pept_cys_AS"/>
</dbReference>
<organism evidence="15 16">
    <name type="scientific">Rotaria socialis</name>
    <dbReference type="NCBI Taxonomy" id="392032"/>
    <lineage>
        <taxon>Eukaryota</taxon>
        <taxon>Metazoa</taxon>
        <taxon>Spiralia</taxon>
        <taxon>Gnathifera</taxon>
        <taxon>Rotifera</taxon>
        <taxon>Eurotatoria</taxon>
        <taxon>Bdelloidea</taxon>
        <taxon>Philodinida</taxon>
        <taxon>Philodinidae</taxon>
        <taxon>Rotaria</taxon>
    </lineage>
</organism>
<dbReference type="GO" id="GO:0008270">
    <property type="term" value="F:zinc ion binding"/>
    <property type="evidence" value="ECO:0007669"/>
    <property type="project" value="UniProtKB-KW"/>
</dbReference>
<dbReference type="SMART" id="SM00230">
    <property type="entry name" value="CysPc"/>
    <property type="match status" value="1"/>
</dbReference>
<feature type="compositionally biased region" description="Basic and acidic residues" evidence="12">
    <location>
        <begin position="237"/>
        <end position="256"/>
    </location>
</feature>
<keyword evidence="7 11" id="KW-0378">Hydrolase</keyword>
<evidence type="ECO:0000313" key="14">
    <source>
        <dbReference type="EMBL" id="CAF4662861.1"/>
    </source>
</evidence>
<dbReference type="Proteomes" id="UP000663838">
    <property type="component" value="Unassembled WGS sequence"/>
</dbReference>
<keyword evidence="6" id="KW-0863">Zinc-finger</keyword>
<evidence type="ECO:0000256" key="8">
    <source>
        <dbReference type="ARBA" id="ARBA00022807"/>
    </source>
</evidence>
<dbReference type="InterPro" id="IPR022684">
    <property type="entry name" value="Calpain_cysteine_protease"/>
</dbReference>
<feature type="active site" evidence="10 11">
    <location>
        <position position="477"/>
    </location>
</feature>
<dbReference type="EMBL" id="CAJOBS010002428">
    <property type="protein sequence ID" value="CAF4814382.1"/>
    <property type="molecule type" value="Genomic_DNA"/>
</dbReference>
<evidence type="ECO:0000313" key="16">
    <source>
        <dbReference type="Proteomes" id="UP000663838"/>
    </source>
</evidence>
<dbReference type="EMBL" id="CAJOBR010002186">
    <property type="protein sequence ID" value="CAF4662861.1"/>
    <property type="molecule type" value="Genomic_DNA"/>
</dbReference>
<evidence type="ECO:0000256" key="4">
    <source>
        <dbReference type="ARBA" id="ARBA00022723"/>
    </source>
</evidence>
<dbReference type="GO" id="GO:0006508">
    <property type="term" value="P:proteolysis"/>
    <property type="evidence" value="ECO:0007669"/>
    <property type="project" value="UniProtKB-KW"/>
</dbReference>
<keyword evidence="9" id="KW-0862">Zinc</keyword>
<keyword evidence="8 11" id="KW-0788">Thiol protease</keyword>
<evidence type="ECO:0000256" key="10">
    <source>
        <dbReference type="PIRSR" id="PIRSR622684-1"/>
    </source>
</evidence>
<dbReference type="PROSITE" id="PS00139">
    <property type="entry name" value="THIOL_PROTEASE_CYS"/>
    <property type="match status" value="1"/>
</dbReference>
<evidence type="ECO:0000256" key="6">
    <source>
        <dbReference type="ARBA" id="ARBA00022771"/>
    </source>
</evidence>
<keyword evidence="5" id="KW-0677">Repeat</keyword>
<keyword evidence="4" id="KW-0479">Metal-binding</keyword>
<proteinExistence type="inferred from homology"/>
<dbReference type="GO" id="GO:0004198">
    <property type="term" value="F:calcium-dependent cysteine-type endopeptidase activity"/>
    <property type="evidence" value="ECO:0007669"/>
    <property type="project" value="InterPro"/>
</dbReference>
<dbReference type="PROSITE" id="PS01358">
    <property type="entry name" value="ZF_RANBP2_1"/>
    <property type="match status" value="1"/>
</dbReference>
<evidence type="ECO:0000256" key="2">
    <source>
        <dbReference type="ARBA" id="ARBA00022553"/>
    </source>
</evidence>
<protein>
    <recommendedName>
        <fullName evidence="13">Calpain catalytic domain-containing protein</fullName>
    </recommendedName>
</protein>
<keyword evidence="2" id="KW-0597">Phosphoprotein</keyword>
<name>A0A821Q5K9_9BILA</name>
<dbReference type="Pfam" id="PF00648">
    <property type="entry name" value="Peptidase_C2"/>
    <property type="match status" value="1"/>
</dbReference>
<evidence type="ECO:0000313" key="15">
    <source>
        <dbReference type="EMBL" id="CAF4814382.1"/>
    </source>
</evidence>
<dbReference type="PANTHER" id="PTHR10183:SF382">
    <property type="entry name" value="CALPAIN-15"/>
    <property type="match status" value="1"/>
</dbReference>
<dbReference type="FunFam" id="3.90.70.10:FF:000010">
    <property type="entry name" value="Calpain 15"/>
    <property type="match status" value="1"/>
</dbReference>
<dbReference type="PROSITE" id="PS50203">
    <property type="entry name" value="CALPAIN_CAT"/>
    <property type="match status" value="1"/>
</dbReference>